<evidence type="ECO:0000256" key="3">
    <source>
        <dbReference type="ARBA" id="ARBA00022692"/>
    </source>
</evidence>
<comment type="subcellular location">
    <subcellularLocation>
        <location evidence="1">Membrane</location>
        <topology evidence="1">Multi-pass membrane protein</topology>
    </subcellularLocation>
</comment>
<feature type="transmembrane region" description="Helical" evidence="6">
    <location>
        <begin position="45"/>
        <end position="64"/>
    </location>
</feature>
<evidence type="ECO:0000259" key="7">
    <source>
        <dbReference type="Pfam" id="PF04138"/>
    </source>
</evidence>
<comment type="caution">
    <text evidence="8">The sequence shown here is derived from an EMBL/GenBank/DDBJ whole genome shotgun (WGS) entry which is preliminary data.</text>
</comment>
<dbReference type="GO" id="GO:0005886">
    <property type="term" value="C:plasma membrane"/>
    <property type="evidence" value="ECO:0007669"/>
    <property type="project" value="TreeGrafter"/>
</dbReference>
<evidence type="ECO:0000256" key="4">
    <source>
        <dbReference type="ARBA" id="ARBA00022989"/>
    </source>
</evidence>
<dbReference type="RefSeq" id="WP_108916116.1">
    <property type="nucleotide sequence ID" value="NZ_BGJY01000002.1"/>
</dbReference>
<feature type="domain" description="GtrA/DPMS transmembrane" evidence="7">
    <location>
        <begin position="21"/>
        <end position="141"/>
    </location>
</feature>
<evidence type="ECO:0000256" key="6">
    <source>
        <dbReference type="SAM" id="Phobius"/>
    </source>
</evidence>
<dbReference type="PANTHER" id="PTHR38459:SF1">
    <property type="entry name" value="PROPHAGE BACTOPRENOL-LINKED GLUCOSE TRANSLOCASE HOMOLOG"/>
    <property type="match status" value="1"/>
</dbReference>
<gene>
    <name evidence="8" type="ORF">C5689_04705</name>
</gene>
<dbReference type="GO" id="GO:0000271">
    <property type="term" value="P:polysaccharide biosynthetic process"/>
    <property type="evidence" value="ECO:0007669"/>
    <property type="project" value="InterPro"/>
</dbReference>
<evidence type="ECO:0000313" key="9">
    <source>
        <dbReference type="Proteomes" id="UP000245137"/>
    </source>
</evidence>
<dbReference type="PANTHER" id="PTHR38459">
    <property type="entry name" value="PROPHAGE BACTOPRENOL-LINKED GLUCOSE TRANSLOCASE HOMOLOG"/>
    <property type="match status" value="1"/>
</dbReference>
<evidence type="ECO:0000256" key="5">
    <source>
        <dbReference type="ARBA" id="ARBA00023136"/>
    </source>
</evidence>
<name>A0A2U1STY6_METSR</name>
<dbReference type="EMBL" id="PUIV01000004">
    <property type="protein sequence ID" value="PWB95092.1"/>
    <property type="molecule type" value="Genomic_DNA"/>
</dbReference>
<sequence length="144" mass="15646">MTTQSDSDMRADANARQFACFIALGGCAALANWLSRFALERIVSFPLAIAIAYMIGMVVAFALFRRFVFPASPQPLERQVKFFVLVNLAGVAQVWAVSMALVYYVFPALHFAGALAEPIGHGVAIGVPTLSSYFGHRLLTFRAA</sequence>
<dbReference type="Pfam" id="PF04138">
    <property type="entry name" value="GtrA_DPMS_TM"/>
    <property type="match status" value="1"/>
</dbReference>
<proteinExistence type="inferred from homology"/>
<keyword evidence="3 6" id="KW-0812">Transmembrane</keyword>
<evidence type="ECO:0000256" key="2">
    <source>
        <dbReference type="ARBA" id="ARBA00009399"/>
    </source>
</evidence>
<keyword evidence="9" id="KW-1185">Reference proteome</keyword>
<accession>A0A2U1STY6</accession>
<organism evidence="8 9">
    <name type="scientific">Methylosinus sporium</name>
    <dbReference type="NCBI Taxonomy" id="428"/>
    <lineage>
        <taxon>Bacteria</taxon>
        <taxon>Pseudomonadati</taxon>
        <taxon>Pseudomonadota</taxon>
        <taxon>Alphaproteobacteria</taxon>
        <taxon>Hyphomicrobiales</taxon>
        <taxon>Methylocystaceae</taxon>
        <taxon>Methylosinus</taxon>
    </lineage>
</organism>
<dbReference type="Proteomes" id="UP000245137">
    <property type="component" value="Unassembled WGS sequence"/>
</dbReference>
<feature type="transmembrane region" description="Helical" evidence="6">
    <location>
        <begin position="18"/>
        <end position="39"/>
    </location>
</feature>
<keyword evidence="5 6" id="KW-0472">Membrane</keyword>
<comment type="similarity">
    <text evidence="2">Belongs to the GtrA family.</text>
</comment>
<feature type="transmembrane region" description="Helical" evidence="6">
    <location>
        <begin position="118"/>
        <end position="139"/>
    </location>
</feature>
<protein>
    <recommendedName>
        <fullName evidence="7">GtrA/DPMS transmembrane domain-containing protein</fullName>
    </recommendedName>
</protein>
<dbReference type="InterPro" id="IPR007267">
    <property type="entry name" value="GtrA_DPMS_TM"/>
</dbReference>
<feature type="transmembrane region" description="Helical" evidence="6">
    <location>
        <begin position="84"/>
        <end position="106"/>
    </location>
</feature>
<reference evidence="8 9" key="1">
    <citation type="journal article" date="2018" name="Appl. Microbiol. Biotechnol.">
        <title>Co-cultivation of the strictly anaerobic methanogen Methanosarcina barkeri with aerobic methanotrophs in an oxygen-limited membrane bioreactor.</title>
        <authorList>
            <person name="In 't Zandt M.H."/>
            <person name="van den Bosch T.J.M."/>
            <person name="Rijkers R."/>
            <person name="van Kessel M.A.H.J."/>
            <person name="Jetten M.S.M."/>
            <person name="Welte C.U."/>
        </authorList>
    </citation>
    <scope>NUCLEOTIDE SEQUENCE [LARGE SCALE GENOMIC DNA]</scope>
    <source>
        <strain evidence="8 9">DSM 17706</strain>
    </source>
</reference>
<dbReference type="AlphaFoldDB" id="A0A2U1STY6"/>
<evidence type="ECO:0000313" key="8">
    <source>
        <dbReference type="EMBL" id="PWB95092.1"/>
    </source>
</evidence>
<dbReference type="InterPro" id="IPR051401">
    <property type="entry name" value="GtrA_CellWall_Glycosyl"/>
</dbReference>
<keyword evidence="4 6" id="KW-1133">Transmembrane helix</keyword>
<evidence type="ECO:0000256" key="1">
    <source>
        <dbReference type="ARBA" id="ARBA00004141"/>
    </source>
</evidence>